<dbReference type="Pfam" id="PF24750">
    <property type="entry name" value="b-prop_At3g26010-like"/>
    <property type="match status" value="1"/>
</dbReference>
<dbReference type="Proteomes" id="UP001324115">
    <property type="component" value="Unassembled WGS sequence"/>
</dbReference>
<dbReference type="Gene3D" id="1.20.1280.50">
    <property type="match status" value="1"/>
</dbReference>
<evidence type="ECO:0000313" key="3">
    <source>
        <dbReference type="Proteomes" id="UP001324115"/>
    </source>
</evidence>
<dbReference type="PANTHER" id="PTHR35546">
    <property type="entry name" value="F-BOX PROTEIN INTERACTION DOMAIN PROTEIN-RELATED"/>
    <property type="match status" value="1"/>
</dbReference>
<keyword evidence="3" id="KW-1185">Reference proteome</keyword>
<dbReference type="Pfam" id="PF00646">
    <property type="entry name" value="F-box"/>
    <property type="match status" value="1"/>
</dbReference>
<dbReference type="InterPro" id="IPR001810">
    <property type="entry name" value="F-box_dom"/>
</dbReference>
<gene>
    <name evidence="2" type="ORF">RGQ29_019320</name>
</gene>
<proteinExistence type="predicted"/>
<dbReference type="InterPro" id="IPR036047">
    <property type="entry name" value="F-box-like_dom_sf"/>
</dbReference>
<name>A0AAN7F845_QUERU</name>
<protein>
    <recommendedName>
        <fullName evidence="1">F-box domain-containing protein</fullName>
    </recommendedName>
</protein>
<evidence type="ECO:0000259" key="1">
    <source>
        <dbReference type="PROSITE" id="PS50181"/>
    </source>
</evidence>
<dbReference type="SUPFAM" id="SSF81383">
    <property type="entry name" value="F-box domain"/>
    <property type="match status" value="1"/>
</dbReference>
<accession>A0AAN7F845</accession>
<comment type="caution">
    <text evidence="2">The sequence shown here is derived from an EMBL/GenBank/DDBJ whole genome shotgun (WGS) entry which is preliminary data.</text>
</comment>
<sequence length="369" mass="42721">MSLDNLPDGLLLEILLHLPLQSVFQCKCLSNRWCSLISTPYFTHRYVSHLHTNLQPFTLLFECKDDQSITRVLATNSDEPELKSLAAYVHRQSEHLWLEASCNDLLLWRSKDDGESSPMSVYYVINPITRQCMALPPITLPYHRSWIQAGQFRVYIVSSNTREWSESKVLCQEGFELTHFALCAVPYKSLLFWCSNSGRLLGIDPYNTRCCRSFEQPIGWELDKETDCFGVCRGYLRICQISMFYTRFSSILRIWELKDYDNEGGGKWYLEHEVSVNQLVSKKSPWLNEHVQQKYPLPLVLAFHPNDGDILYLAIELKVLLCNLRSKTVEVFCDIPHDPDTWNDKCNIINFVLPSWPTPIPFAPLQNGA</sequence>
<dbReference type="EMBL" id="JAXUIC010000005">
    <property type="protein sequence ID" value="KAK4588292.1"/>
    <property type="molecule type" value="Genomic_DNA"/>
</dbReference>
<dbReference type="AlphaFoldDB" id="A0AAN7F845"/>
<dbReference type="SMART" id="SM00256">
    <property type="entry name" value="FBOX"/>
    <property type="match status" value="1"/>
</dbReference>
<dbReference type="PANTHER" id="PTHR35546:SF130">
    <property type="entry name" value="EXPRESSED PROTEIN"/>
    <property type="match status" value="1"/>
</dbReference>
<evidence type="ECO:0000313" key="2">
    <source>
        <dbReference type="EMBL" id="KAK4588292.1"/>
    </source>
</evidence>
<dbReference type="InterPro" id="IPR055290">
    <property type="entry name" value="At3g26010-like"/>
</dbReference>
<feature type="domain" description="F-box" evidence="1">
    <location>
        <begin position="1"/>
        <end position="49"/>
    </location>
</feature>
<reference evidence="2 3" key="1">
    <citation type="journal article" date="2023" name="G3 (Bethesda)">
        <title>A haplotype-resolved chromosome-scale genome for Quercus rubra L. provides insights into the genetics of adaptive traits for red oak species.</title>
        <authorList>
            <person name="Kapoor B."/>
            <person name="Jenkins J."/>
            <person name="Schmutz J."/>
            <person name="Zhebentyayeva T."/>
            <person name="Kuelheim C."/>
            <person name="Coggeshall M."/>
            <person name="Heim C."/>
            <person name="Lasky J.R."/>
            <person name="Leites L."/>
            <person name="Islam-Faridi N."/>
            <person name="Romero-Severson J."/>
            <person name="DeLeo V.L."/>
            <person name="Lucas S.M."/>
            <person name="Lazic D."/>
            <person name="Gailing O."/>
            <person name="Carlson J."/>
            <person name="Staton M."/>
        </authorList>
    </citation>
    <scope>NUCLEOTIDE SEQUENCE [LARGE SCALE GENOMIC DNA]</scope>
    <source>
        <strain evidence="2">Pseudo-F2</strain>
    </source>
</reference>
<organism evidence="2 3">
    <name type="scientific">Quercus rubra</name>
    <name type="common">Northern red oak</name>
    <name type="synonym">Quercus borealis</name>
    <dbReference type="NCBI Taxonomy" id="3512"/>
    <lineage>
        <taxon>Eukaryota</taxon>
        <taxon>Viridiplantae</taxon>
        <taxon>Streptophyta</taxon>
        <taxon>Embryophyta</taxon>
        <taxon>Tracheophyta</taxon>
        <taxon>Spermatophyta</taxon>
        <taxon>Magnoliopsida</taxon>
        <taxon>eudicotyledons</taxon>
        <taxon>Gunneridae</taxon>
        <taxon>Pentapetalae</taxon>
        <taxon>rosids</taxon>
        <taxon>fabids</taxon>
        <taxon>Fagales</taxon>
        <taxon>Fagaceae</taxon>
        <taxon>Quercus</taxon>
    </lineage>
</organism>
<dbReference type="PROSITE" id="PS50181">
    <property type="entry name" value="FBOX"/>
    <property type="match status" value="1"/>
</dbReference>
<dbReference type="InterPro" id="IPR056592">
    <property type="entry name" value="Beta-prop_At3g26010-like"/>
</dbReference>